<dbReference type="Gene3D" id="3.30.230.10">
    <property type="match status" value="1"/>
</dbReference>
<dbReference type="EMBL" id="AP022871">
    <property type="protein sequence ID" value="BCB85925.1"/>
    <property type="molecule type" value="Genomic_DNA"/>
</dbReference>
<dbReference type="GO" id="GO:0004526">
    <property type="term" value="F:ribonuclease P activity"/>
    <property type="evidence" value="ECO:0007669"/>
    <property type="project" value="UniProtKB-UniRule"/>
</dbReference>
<dbReference type="InterPro" id="IPR014721">
    <property type="entry name" value="Ribsml_uS5_D2-typ_fold_subgr"/>
</dbReference>
<evidence type="ECO:0000256" key="3">
    <source>
        <dbReference type="ARBA" id="ARBA00022722"/>
    </source>
</evidence>
<evidence type="ECO:0000256" key="8">
    <source>
        <dbReference type="NCBIfam" id="TIGR00188"/>
    </source>
</evidence>
<dbReference type="HAMAP" id="MF_00227">
    <property type="entry name" value="RNase_P"/>
    <property type="match status" value="1"/>
</dbReference>
<evidence type="ECO:0000256" key="1">
    <source>
        <dbReference type="ARBA" id="ARBA00002663"/>
    </source>
</evidence>
<feature type="region of interest" description="Disordered" evidence="9">
    <location>
        <begin position="118"/>
        <end position="142"/>
    </location>
</feature>
<evidence type="ECO:0000256" key="6">
    <source>
        <dbReference type="ARBA" id="ARBA00022884"/>
    </source>
</evidence>
<dbReference type="PANTHER" id="PTHR33992">
    <property type="entry name" value="RIBONUCLEASE P PROTEIN COMPONENT"/>
    <property type="match status" value="1"/>
</dbReference>
<dbReference type="InterPro" id="IPR020539">
    <property type="entry name" value="RNase_P_CS"/>
</dbReference>
<dbReference type="Proteomes" id="UP000503011">
    <property type="component" value="Chromosome"/>
</dbReference>
<dbReference type="GO" id="GO:0030677">
    <property type="term" value="C:ribonuclease P complex"/>
    <property type="evidence" value="ECO:0007669"/>
    <property type="project" value="TreeGrafter"/>
</dbReference>
<comment type="function">
    <text evidence="1 7">RNaseP catalyzes the removal of the 5'-leader sequence from pre-tRNA to produce the mature 5'-terminus. It can also cleave other RNA substrates such as 4.5S RNA. The protein component plays an auxiliary but essential role in vivo by binding to the 5'-leader sequence and broadening the substrate specificity of the ribozyme.</text>
</comment>
<dbReference type="GO" id="GO:0001682">
    <property type="term" value="P:tRNA 5'-leader removal"/>
    <property type="evidence" value="ECO:0007669"/>
    <property type="project" value="UniProtKB-UniRule"/>
</dbReference>
<keyword evidence="5 7" id="KW-0378">Hydrolase</keyword>
<gene>
    <name evidence="7" type="primary">rnpA</name>
    <name evidence="10" type="ORF">Psuf_032380</name>
</gene>
<dbReference type="PANTHER" id="PTHR33992:SF1">
    <property type="entry name" value="RIBONUCLEASE P PROTEIN COMPONENT"/>
    <property type="match status" value="1"/>
</dbReference>
<evidence type="ECO:0000313" key="10">
    <source>
        <dbReference type="EMBL" id="BCB85925.1"/>
    </source>
</evidence>
<dbReference type="Pfam" id="PF00825">
    <property type="entry name" value="Ribonuclease_P"/>
    <property type="match status" value="1"/>
</dbReference>
<dbReference type="InterPro" id="IPR000100">
    <property type="entry name" value="RNase_P"/>
</dbReference>
<comment type="subunit">
    <text evidence="7">Consists of a catalytic RNA component (M1 or rnpB) and a protein subunit.</text>
</comment>
<reference evidence="10 11" key="1">
    <citation type="submission" date="2020-03" db="EMBL/GenBank/DDBJ databases">
        <title>Whole genome shotgun sequence of Phytohabitans suffuscus NBRC 105367.</title>
        <authorList>
            <person name="Komaki H."/>
            <person name="Tamura T."/>
        </authorList>
    </citation>
    <scope>NUCLEOTIDE SEQUENCE [LARGE SCALE GENOMIC DNA]</scope>
    <source>
        <strain evidence="10 11">NBRC 105367</strain>
    </source>
</reference>
<comment type="similarity">
    <text evidence="7">Belongs to the RnpA family.</text>
</comment>
<keyword evidence="3 7" id="KW-0540">Nuclease</keyword>
<dbReference type="AlphaFoldDB" id="A0A6F8YIG5"/>
<organism evidence="10 11">
    <name type="scientific">Phytohabitans suffuscus</name>
    <dbReference type="NCBI Taxonomy" id="624315"/>
    <lineage>
        <taxon>Bacteria</taxon>
        <taxon>Bacillati</taxon>
        <taxon>Actinomycetota</taxon>
        <taxon>Actinomycetes</taxon>
        <taxon>Micromonosporales</taxon>
        <taxon>Micromonosporaceae</taxon>
    </lineage>
</organism>
<evidence type="ECO:0000256" key="5">
    <source>
        <dbReference type="ARBA" id="ARBA00022801"/>
    </source>
</evidence>
<dbReference type="GO" id="GO:0000049">
    <property type="term" value="F:tRNA binding"/>
    <property type="evidence" value="ECO:0007669"/>
    <property type="project" value="UniProtKB-UniRule"/>
</dbReference>
<keyword evidence="6 7" id="KW-0694">RNA-binding</keyword>
<reference evidence="10 11" key="2">
    <citation type="submission" date="2020-03" db="EMBL/GenBank/DDBJ databases">
        <authorList>
            <person name="Ichikawa N."/>
            <person name="Kimura A."/>
            <person name="Kitahashi Y."/>
            <person name="Uohara A."/>
        </authorList>
    </citation>
    <scope>NUCLEOTIDE SEQUENCE [LARGE SCALE GENOMIC DNA]</scope>
    <source>
        <strain evidence="10 11">NBRC 105367</strain>
    </source>
</reference>
<name>A0A6F8YIG5_9ACTN</name>
<proteinExistence type="inferred from homology"/>
<dbReference type="PROSITE" id="PS00648">
    <property type="entry name" value="RIBONUCLEASE_P"/>
    <property type="match status" value="1"/>
</dbReference>
<protein>
    <recommendedName>
        <fullName evidence="7 8">Ribonuclease P protein component</fullName>
        <shortName evidence="7">RNase P protein</shortName>
        <shortName evidence="7">RNaseP protein</shortName>
        <ecNumber evidence="7 8">3.1.26.5</ecNumber>
    </recommendedName>
    <alternativeName>
        <fullName evidence="7">Protein C5</fullName>
    </alternativeName>
</protein>
<sequence>MLAAAQRLRRSSDFAAAVRGGRRAGRGSVVVHLTVPSQAELSEPARSEESSVRAGFVVSKAVGGAVTRNTVRRRLRHLVRDHLADLPPGSVLVVRAQPSAATAAYERLGADLAGALAAARSPSRGGGRGRPGAGVEKGRARE</sequence>
<keyword evidence="4 7" id="KW-0255">Endonuclease</keyword>
<dbReference type="KEGG" id="psuu:Psuf_032380"/>
<dbReference type="RefSeq" id="WP_173157751.1">
    <property type="nucleotide sequence ID" value="NZ_AP022871.1"/>
</dbReference>
<dbReference type="GO" id="GO:0042781">
    <property type="term" value="F:3'-tRNA processing endoribonuclease activity"/>
    <property type="evidence" value="ECO:0007669"/>
    <property type="project" value="TreeGrafter"/>
</dbReference>
<dbReference type="NCBIfam" id="TIGR00188">
    <property type="entry name" value="rnpA"/>
    <property type="match status" value="1"/>
</dbReference>
<dbReference type="EC" id="3.1.26.5" evidence="7 8"/>
<keyword evidence="2 7" id="KW-0819">tRNA processing</keyword>
<evidence type="ECO:0000313" key="11">
    <source>
        <dbReference type="Proteomes" id="UP000503011"/>
    </source>
</evidence>
<evidence type="ECO:0000256" key="7">
    <source>
        <dbReference type="HAMAP-Rule" id="MF_00227"/>
    </source>
</evidence>
<dbReference type="SUPFAM" id="SSF54211">
    <property type="entry name" value="Ribosomal protein S5 domain 2-like"/>
    <property type="match status" value="1"/>
</dbReference>
<dbReference type="InterPro" id="IPR020568">
    <property type="entry name" value="Ribosomal_Su5_D2-typ_SF"/>
</dbReference>
<comment type="catalytic activity">
    <reaction evidence="7">
        <text>Endonucleolytic cleavage of RNA, removing 5'-extranucleotides from tRNA precursor.</text>
        <dbReference type="EC" id="3.1.26.5"/>
    </reaction>
</comment>
<accession>A0A6F8YIG5</accession>
<keyword evidence="11" id="KW-1185">Reference proteome</keyword>
<evidence type="ECO:0000256" key="9">
    <source>
        <dbReference type="SAM" id="MobiDB-lite"/>
    </source>
</evidence>
<evidence type="ECO:0000256" key="4">
    <source>
        <dbReference type="ARBA" id="ARBA00022759"/>
    </source>
</evidence>
<evidence type="ECO:0000256" key="2">
    <source>
        <dbReference type="ARBA" id="ARBA00022694"/>
    </source>
</evidence>